<dbReference type="Proteomes" id="UP001642540">
    <property type="component" value="Unassembled WGS sequence"/>
</dbReference>
<reference evidence="1 2" key="1">
    <citation type="submission" date="2024-08" db="EMBL/GenBank/DDBJ databases">
        <authorList>
            <person name="Cucini C."/>
            <person name="Frati F."/>
        </authorList>
    </citation>
    <scope>NUCLEOTIDE SEQUENCE [LARGE SCALE GENOMIC DNA]</scope>
</reference>
<comment type="caution">
    <text evidence="1">The sequence shown here is derived from an EMBL/GenBank/DDBJ whole genome shotgun (WGS) entry which is preliminary data.</text>
</comment>
<evidence type="ECO:0000313" key="1">
    <source>
        <dbReference type="EMBL" id="CAL8076615.1"/>
    </source>
</evidence>
<proteinExistence type="predicted"/>
<accession>A0ABP1PWP9</accession>
<organism evidence="1 2">
    <name type="scientific">Orchesella dallaii</name>
    <dbReference type="NCBI Taxonomy" id="48710"/>
    <lineage>
        <taxon>Eukaryota</taxon>
        <taxon>Metazoa</taxon>
        <taxon>Ecdysozoa</taxon>
        <taxon>Arthropoda</taxon>
        <taxon>Hexapoda</taxon>
        <taxon>Collembola</taxon>
        <taxon>Entomobryomorpha</taxon>
        <taxon>Entomobryoidea</taxon>
        <taxon>Orchesellidae</taxon>
        <taxon>Orchesellinae</taxon>
        <taxon>Orchesella</taxon>
    </lineage>
</organism>
<sequence length="148" mass="17045">MEFTSDHIYKDRLIDLTVIDVPNIKLPMVHLIVEDMNGDVNLLFLKQEKFRKIFKVILYWAVIPGSARRGSFPNRSSNKLENVKCRLEDREARKNPKSTQVGERFAQVPLELSLAQVSSREESEGLGFGQQVDWLSNHKYNKSAIGNR</sequence>
<protein>
    <submittedName>
        <fullName evidence="1">Uncharacterized protein</fullName>
    </submittedName>
</protein>
<name>A0ABP1PWP9_9HEXA</name>
<gene>
    <name evidence="1" type="ORF">ODALV1_LOCUS3532</name>
</gene>
<evidence type="ECO:0000313" key="2">
    <source>
        <dbReference type="Proteomes" id="UP001642540"/>
    </source>
</evidence>
<keyword evidence="2" id="KW-1185">Reference proteome</keyword>
<dbReference type="EMBL" id="CAXLJM020000012">
    <property type="protein sequence ID" value="CAL8076615.1"/>
    <property type="molecule type" value="Genomic_DNA"/>
</dbReference>